<feature type="signal peptide" evidence="1">
    <location>
        <begin position="1"/>
        <end position="26"/>
    </location>
</feature>
<keyword evidence="1" id="KW-0732">Signal</keyword>
<evidence type="ECO:0000256" key="1">
    <source>
        <dbReference type="SAM" id="SignalP"/>
    </source>
</evidence>
<evidence type="ECO:0000313" key="2">
    <source>
        <dbReference type="EMBL" id="UYG16776.1"/>
    </source>
</evidence>
<proteinExistence type="predicted"/>
<dbReference type="EMBL" id="CP107020">
    <property type="protein sequence ID" value="UYG16776.1"/>
    <property type="molecule type" value="Genomic_DNA"/>
</dbReference>
<dbReference type="RefSeq" id="WP_263593989.1">
    <property type="nucleotide sequence ID" value="NZ_CP107020.1"/>
</dbReference>
<dbReference type="PROSITE" id="PS51257">
    <property type="entry name" value="PROKAR_LIPOPROTEIN"/>
    <property type="match status" value="1"/>
</dbReference>
<name>A0ABY6G0P9_9MICO</name>
<gene>
    <name evidence="2" type="ORF">BRM3_14430</name>
</gene>
<keyword evidence="3" id="KW-1185">Reference proteome</keyword>
<feature type="chain" id="PRO_5047390788" description="Secreted protein" evidence="1">
    <location>
        <begin position="27"/>
        <end position="159"/>
    </location>
</feature>
<reference evidence="2" key="1">
    <citation type="submission" date="2022-10" db="EMBL/GenBank/DDBJ databases">
        <title>Whole-Genome Sequencing of Brachybacterium huguangmaarense BRM-3, Isolated from Betula schmidtii.</title>
        <authorList>
            <person name="Haam D."/>
        </authorList>
    </citation>
    <scope>NUCLEOTIDE SEQUENCE</scope>
    <source>
        <strain evidence="2">BRM-3</strain>
    </source>
</reference>
<evidence type="ECO:0000313" key="3">
    <source>
        <dbReference type="Proteomes" id="UP001164305"/>
    </source>
</evidence>
<sequence>MTARTSRRPRGVGVLLVSALASLALAGCSMSAVEADDVVQLVDLGDSWGRPLPRTSTLESVATSEIGPHGEHDAVYVFTIPASDVEGAWERDRFTAPPTRTERDLMDSIMDTSGAELDPEQLQALLCQDEVTSEGDPEDHLVVCLQPETRRYVAFERRV</sequence>
<protein>
    <recommendedName>
        <fullName evidence="4">Secreted protein</fullName>
    </recommendedName>
</protein>
<dbReference type="Proteomes" id="UP001164305">
    <property type="component" value="Chromosome"/>
</dbReference>
<evidence type="ECO:0008006" key="4">
    <source>
        <dbReference type="Google" id="ProtNLM"/>
    </source>
</evidence>
<accession>A0ABY6G0P9</accession>
<organism evidence="2 3">
    <name type="scientific">Brachybacterium huguangmaarense</name>
    <dbReference type="NCBI Taxonomy" id="1652028"/>
    <lineage>
        <taxon>Bacteria</taxon>
        <taxon>Bacillati</taxon>
        <taxon>Actinomycetota</taxon>
        <taxon>Actinomycetes</taxon>
        <taxon>Micrococcales</taxon>
        <taxon>Dermabacteraceae</taxon>
        <taxon>Brachybacterium</taxon>
    </lineage>
</organism>